<evidence type="ECO:0000256" key="1">
    <source>
        <dbReference type="ARBA" id="ARBA00000707"/>
    </source>
</evidence>
<keyword evidence="11" id="KW-1185">Reference proteome</keyword>
<gene>
    <name evidence="10" type="ORF">PILCRDRAFT_391</name>
</gene>
<evidence type="ECO:0000256" key="2">
    <source>
        <dbReference type="ARBA" id="ARBA00012759"/>
    </source>
</evidence>
<evidence type="ECO:0000259" key="9">
    <source>
        <dbReference type="Pfam" id="PF20255"/>
    </source>
</evidence>
<dbReference type="EC" id="3.4.19.12" evidence="2"/>
<proteinExistence type="predicted"/>
<keyword evidence="4" id="KW-0833">Ubl conjugation pathway</keyword>
<dbReference type="PANTHER" id="PTHR13367">
    <property type="entry name" value="UBIQUITIN THIOESTERASE"/>
    <property type="match status" value="1"/>
</dbReference>
<dbReference type="InParanoid" id="A0A0C3GP46"/>
<dbReference type="GO" id="GO:0004843">
    <property type="term" value="F:cysteine-type deubiquitinase activity"/>
    <property type="evidence" value="ECO:0007669"/>
    <property type="project" value="UniProtKB-EC"/>
</dbReference>
<dbReference type="STRING" id="765440.A0A0C3GP46"/>
<dbReference type="Pfam" id="PF20255">
    <property type="entry name" value="DUF6606"/>
    <property type="match status" value="1"/>
</dbReference>
<reference evidence="11" key="2">
    <citation type="submission" date="2015-01" db="EMBL/GenBank/DDBJ databases">
        <title>Evolutionary Origins and Diversification of the Mycorrhizal Mutualists.</title>
        <authorList>
            <consortium name="DOE Joint Genome Institute"/>
            <consortium name="Mycorrhizal Genomics Consortium"/>
            <person name="Kohler A."/>
            <person name="Kuo A."/>
            <person name="Nagy L.G."/>
            <person name="Floudas D."/>
            <person name="Copeland A."/>
            <person name="Barry K.W."/>
            <person name="Cichocki N."/>
            <person name="Veneault-Fourrey C."/>
            <person name="LaButti K."/>
            <person name="Lindquist E.A."/>
            <person name="Lipzen A."/>
            <person name="Lundell T."/>
            <person name="Morin E."/>
            <person name="Murat C."/>
            <person name="Riley R."/>
            <person name="Ohm R."/>
            <person name="Sun H."/>
            <person name="Tunlid A."/>
            <person name="Henrissat B."/>
            <person name="Grigoriev I.V."/>
            <person name="Hibbett D.S."/>
            <person name="Martin F."/>
        </authorList>
    </citation>
    <scope>NUCLEOTIDE SEQUENCE [LARGE SCALE GENOMIC DNA]</scope>
    <source>
        <strain evidence="11">F 1598</strain>
    </source>
</reference>
<evidence type="ECO:0000256" key="6">
    <source>
        <dbReference type="ARBA" id="ARBA00022807"/>
    </source>
</evidence>
<dbReference type="InterPro" id="IPR022099">
    <property type="entry name" value="DUF3638"/>
</dbReference>
<dbReference type="Pfam" id="PF12359">
    <property type="entry name" value="DUF3645"/>
    <property type="match status" value="1"/>
</dbReference>
<evidence type="ECO:0000256" key="5">
    <source>
        <dbReference type="ARBA" id="ARBA00022801"/>
    </source>
</evidence>
<evidence type="ECO:0000259" key="8">
    <source>
        <dbReference type="Pfam" id="PF12359"/>
    </source>
</evidence>
<evidence type="ECO:0000259" key="7">
    <source>
        <dbReference type="Pfam" id="PF12340"/>
    </source>
</evidence>
<feature type="domain" description="DUF3645" evidence="8">
    <location>
        <begin position="2406"/>
        <end position="2438"/>
    </location>
</feature>
<keyword evidence="3" id="KW-0645">Protease</keyword>
<dbReference type="InterPro" id="IPR046541">
    <property type="entry name" value="DUF6606"/>
</dbReference>
<keyword evidence="5" id="KW-0378">Hydrolase</keyword>
<dbReference type="InterPro" id="IPR022105">
    <property type="entry name" value="DUF3645"/>
</dbReference>
<dbReference type="Pfam" id="PF12340">
    <property type="entry name" value="DUF3638"/>
    <property type="match status" value="1"/>
</dbReference>
<feature type="domain" description="DUF3638" evidence="7">
    <location>
        <begin position="2062"/>
        <end position="2280"/>
    </location>
</feature>
<sequence length="3148" mass="358801">MAKPFPLRYIVNHIFLPPNLPQKDDQPESYYADDHDLALLTHQCAAKFCEEAAHSDEGLSVRWNPILAMLKNFAHLNDADPFTADDLRDRLTSLSDGDILVLLIRKQNTGLIIRVLSDKIVCEMFEVSMPNKEVLACAGKLRCSFPAVTVSFGRSHLENEAFCREFASVLSQMNVDELDESSAHTKKAGSVLKEIRDPPSPHLITDWLAGVLGALDGGLEAPATSVTKRIADDVLWKSAYKSWRRSQVWLVLRVAMQTTLERAEYKSFMLYMMTSILEMVSRSSLGSDLLSCMRTKIARRAVKLDASDCVPVFVQEKVFSSNSTADAVMNQRWKNIQESVDSLESLVPWDPKSLNLAGDAHVKLPKSSLYISQILSRSQADPQSSIHTPNHPRRLRCLPDLDSMFHQRQRLIKGGENLYLNLADFEDAIRDDLGPWTQTHIQDATVPRLLRETISDYYTIAHSAYKDSPENMSLMVLVILELWVALDKVVVTRYPLLSSYPPEIPDEILQSLLLRKGQDLARVAPLVQYLRDRSGRSSRCSVFGGIREDSFAVKFFESSRVLQTLKSSIEREANAMKQQKMTELGQMNTKYRQLMEQAEQHSHDHLWVETRRRNRKGRLRGHYDTSNCKKCRLTGQATGLKIMVYEWPLPSSRAAAETVVFELNCPVEFAEWREATFAILHDMFTLTSTKPKTPQVHAILRDYMATQGIQGDKLTNRITLGSTTKSFLQSHYSKTSIPTDESSVCVNHGLTWGLHDEDNHVQIPFPGFHNAEVSSVCTLSFPAGELYDGLQFAVRGTSHTSNEVIAKQAHCPKDLSLHEFFSFASLRSGGRMQWMNIAGELAGRSLTFNRQPVNILFAQAIQQVGEVSELGDMVWHACLRSPEFLDRMLVEMERLHNNIADNWQELVTVKTLILIATRLLASAQSIYDVPRIIQFLLAARDTTYQWLCDRLAALDNYQETHVNYMKARVREIAAACHQTYDVDGVHSQALLQSSRDIALFLHCVIVIHDHRTATAPSSSSPEGLVLARNQRLAHNLELRVRRLCLEDGRGLHQAIATVWPTYRPSSMSFHAMETPNERWLYSTTLPSGGQQSQHIQLDILSGKLLVDGKPLGTLPDAITTHKTYQRLFGRAILHVVPSDIAGMDYKSRTPVCGSHVFFSLRHDNLVVQALPVRSTSVAANLCEHIPFHNFDEDLPAHFVEEFVHWIHLHTGRIELRPLTKPWISSPKHWHIDFHQDSRSFMYRGSNNSYLVDRNSTTFRMLYGCLQALEHPKFVVMAYRPKSHHPLSIQLPRFRLNFLLDMENERIQCQSLPNTFVDLNQSIGALHGLKNKLVLRNNIRDDFPRIRRVLIPRGRISFRQLSGHVAVEIDTDIQTQRDVSYYGYIIDLELRSLIGDGSLESRLFKIYLHALTSYCLSDTLTGRTGLEEALHELNSAGSMSFKRLKGPEVEMLREIRALTPKREYYPYHLKVMQTVQWNDLPAYSHAHGFERRVIEIFAYDHHLSLFDDPMHPTVPLSTVEDRRYRSPDILYSRATAREVSVFPFEVLTMSYDKLKVVDMTYTSRGLQMSHDRKHYAAARMVSFMAPESFALTTSSTPLFDMFKSWDRLSLSPSDETAVSYTRDWLEKSDLPDAWLALYDVCRSAANSVDVKKYRLLFSLSAWLYTSEDNVRMSVIPQLVAFARYSRIFCALEPPPWKSYRLSYGTAPVVPRVLQIIERHKHSINMTPSSQLVQHWEESEEDWEDRCRNDYDDQLARGMSELQATIMSQWLGNRRPSQCSTGYDDYFEMSGLTLEVQELFENCGHNSDLQNFANRVQATLHNFGVPSINSHVPALPLNLFNSLQTNRISPVSDTASQLQVDLNLKALFRGPAPLASMALALDSAIYTSQAVMSISGKYVPESAKQLRHVLAQFGEKPHSLHRQYARGMQHSQWRLEDEVAVHKMVSTPSSGMDFEKVYRQCRERFEYVHATVVNALQPRTLSDKFLSVCNRWPRVTLKTILFQMTCGPWSKLTLEWKRTLILFATELLQLQRSRRLLEFSLTHKEDDLQKETQSQSQIPLRVALKHPDWLLIQIENNFLARPIQLRIAREMYSPSVEGNIILQLNMGEGKSSVIVPMVACSLADGQTLVRVVVLKSLGPQMFQLLVDRVAGLTNRRVAYFPFSRQINLQSAVDMASVKSLYESCKKDAGVLLVHPEHILSAKLLSIEKILVSVTDQKSRALASGALQLQRWLEKNARDVLDESDEELHVRYQLIYTMGLQTPIEGNPHRWTTAQQVLSLFLKNIRLRFSDKCTIAVEESPPWTFPHIQFLQSGHSNVDASAQLNAALVDDVLASGLPDLNVTHFTEDCRGALRSFLTDHVPSEEAVDLLKEQGIVMWKTILLLRGLLVHGILFYTLRYRRWRVDYGLDPSRSLLAVPYRAKDVPSPRAEFGHPDVATLLTCLAYYYHGLSSEQVSHCFSRLFKLSNPAEQYKEWTRIVPPDRLPESICEFIGINMEDIEQHERTLVPLFRHNCCMIDFYLADFVFPKAAKEFPNKLPTSGWDLAEPRNHRTTGFSGTNDNRYLLPLSIQQVDPVDQGGTNALVLMHLLHPTNNHYLCASNGNREPLPGKEFVKLINNQPQIRVLLDVGAQMLDLQNKDLVQYWLDINQKAEAGIYFDDDDQLMVISRDGTMESFRSSPYREQTGKCIVYLDDAHTRGTDLKLPRDWKAAVTLGRKVTKDRLVQGCMRMRQLGNGQSVMFFAPPEVDVGIRKEAGKTSQDMITVEDIIQWCMVETCNDIEHHAPAWAEQGADYMTRRRALDTLPQEVSETDNLDTLRNAWLQREARPLEVMYMPLSEPTVLAGMDVPELRERLVALGLGDITAGTNVDEEQEREVSHEIEVERFPERPRPIQAANHHLHHHVRQFIRSGELIRDSSAFVSLPHILQSIPLWEKYVGMKVFSNRLLATRDFAVTVQQNSEFDTGVVEFLKPPRWLLSWTKDHNGRSPVPLLLILSQYEVNELLPSICASNFVQLHMYAPRVAPSMPIFDNLSFLGISPQQIDPMLILQLNLFAGQLYPTNYADYVRICEFLGVDVEGKLHLQSDGFVLPRNWCGQLRGSPFTRSPMPFLKDLFGLRRKGQSYDKSPMGKLLSGRILKEDAFVDEFSSSLERM</sequence>
<evidence type="ECO:0000313" key="11">
    <source>
        <dbReference type="Proteomes" id="UP000054166"/>
    </source>
</evidence>
<feature type="domain" description="DUF6606" evidence="9">
    <location>
        <begin position="10"/>
        <end position="278"/>
    </location>
</feature>
<dbReference type="GO" id="GO:0006508">
    <property type="term" value="P:proteolysis"/>
    <property type="evidence" value="ECO:0007669"/>
    <property type="project" value="UniProtKB-KW"/>
</dbReference>
<evidence type="ECO:0000313" key="10">
    <source>
        <dbReference type="EMBL" id="KIM92336.1"/>
    </source>
</evidence>
<keyword evidence="6" id="KW-0788">Thiol protease</keyword>
<dbReference type="Proteomes" id="UP000054166">
    <property type="component" value="Unassembled WGS sequence"/>
</dbReference>
<dbReference type="PANTHER" id="PTHR13367:SF34">
    <property type="match status" value="1"/>
</dbReference>
<evidence type="ECO:0000256" key="4">
    <source>
        <dbReference type="ARBA" id="ARBA00022786"/>
    </source>
</evidence>
<dbReference type="OrthoDB" id="3182339at2759"/>
<evidence type="ECO:0000256" key="3">
    <source>
        <dbReference type="ARBA" id="ARBA00022670"/>
    </source>
</evidence>
<dbReference type="InterPro" id="IPR051346">
    <property type="entry name" value="OTU_Deubiquitinase"/>
</dbReference>
<reference evidence="10 11" key="1">
    <citation type="submission" date="2014-04" db="EMBL/GenBank/DDBJ databases">
        <authorList>
            <consortium name="DOE Joint Genome Institute"/>
            <person name="Kuo A."/>
            <person name="Tarkka M."/>
            <person name="Buscot F."/>
            <person name="Kohler A."/>
            <person name="Nagy L.G."/>
            <person name="Floudas D."/>
            <person name="Copeland A."/>
            <person name="Barry K.W."/>
            <person name="Cichocki N."/>
            <person name="Veneault-Fourrey C."/>
            <person name="LaButti K."/>
            <person name="Lindquist E.A."/>
            <person name="Lipzen A."/>
            <person name="Lundell T."/>
            <person name="Morin E."/>
            <person name="Murat C."/>
            <person name="Sun H."/>
            <person name="Tunlid A."/>
            <person name="Henrissat B."/>
            <person name="Grigoriev I.V."/>
            <person name="Hibbett D.S."/>
            <person name="Martin F."/>
            <person name="Nordberg H.P."/>
            <person name="Cantor M.N."/>
            <person name="Hua S.X."/>
        </authorList>
    </citation>
    <scope>NUCLEOTIDE SEQUENCE [LARGE SCALE GENOMIC DNA]</scope>
    <source>
        <strain evidence="10 11">F 1598</strain>
    </source>
</reference>
<name>A0A0C3GP46_PILCF</name>
<dbReference type="EMBL" id="KN832970">
    <property type="protein sequence ID" value="KIM92336.1"/>
    <property type="molecule type" value="Genomic_DNA"/>
</dbReference>
<organism evidence="10 11">
    <name type="scientific">Piloderma croceum (strain F 1598)</name>
    <dbReference type="NCBI Taxonomy" id="765440"/>
    <lineage>
        <taxon>Eukaryota</taxon>
        <taxon>Fungi</taxon>
        <taxon>Dikarya</taxon>
        <taxon>Basidiomycota</taxon>
        <taxon>Agaricomycotina</taxon>
        <taxon>Agaricomycetes</taxon>
        <taxon>Agaricomycetidae</taxon>
        <taxon>Atheliales</taxon>
        <taxon>Atheliaceae</taxon>
        <taxon>Piloderma</taxon>
    </lineage>
</organism>
<dbReference type="HOGENOM" id="CLU_000211_1_0_1"/>
<comment type="catalytic activity">
    <reaction evidence="1">
        <text>Thiol-dependent hydrolysis of ester, thioester, amide, peptide and isopeptide bonds formed by the C-terminal Gly of ubiquitin (a 76-residue protein attached to proteins as an intracellular targeting signal).</text>
        <dbReference type="EC" id="3.4.19.12"/>
    </reaction>
</comment>
<accession>A0A0C3GP46</accession>
<protein>
    <recommendedName>
        <fullName evidence="2">ubiquitinyl hydrolase 1</fullName>
        <ecNumber evidence="2">3.4.19.12</ecNumber>
    </recommendedName>
</protein>